<dbReference type="PANTHER" id="PTHR22722">
    <property type="entry name" value="LOW-DENSITY LIPOPROTEIN RECEPTOR-RELATED PROTEIN 2-RELATED"/>
    <property type="match status" value="1"/>
</dbReference>
<evidence type="ECO:0000256" key="4">
    <source>
        <dbReference type="ARBA" id="ARBA00022737"/>
    </source>
</evidence>
<evidence type="ECO:0000256" key="3">
    <source>
        <dbReference type="ARBA" id="ARBA00022692"/>
    </source>
</evidence>
<evidence type="ECO:0000256" key="10">
    <source>
        <dbReference type="PROSITE-ProRule" id="PRU00124"/>
    </source>
</evidence>
<evidence type="ECO:0000256" key="8">
    <source>
        <dbReference type="ARBA" id="ARBA00023170"/>
    </source>
</evidence>
<dbReference type="GO" id="GO:0016020">
    <property type="term" value="C:membrane"/>
    <property type="evidence" value="ECO:0007669"/>
    <property type="project" value="UniProtKB-SubCell"/>
</dbReference>
<proteinExistence type="predicted"/>
<dbReference type="InterPro" id="IPR023415">
    <property type="entry name" value="LDLR_class-A_CS"/>
</dbReference>
<dbReference type="GO" id="GO:0012505">
    <property type="term" value="C:endomembrane system"/>
    <property type="evidence" value="ECO:0007669"/>
    <property type="project" value="UniProtKB-SubCell"/>
</dbReference>
<feature type="disulfide bond" evidence="10">
    <location>
        <begin position="220"/>
        <end position="235"/>
    </location>
</feature>
<feature type="disulfide bond" evidence="10">
    <location>
        <begin position="72"/>
        <end position="87"/>
    </location>
</feature>
<protein>
    <submittedName>
        <fullName evidence="11">Uncharacterized protein</fullName>
    </submittedName>
</protein>
<evidence type="ECO:0000256" key="7">
    <source>
        <dbReference type="ARBA" id="ARBA00023157"/>
    </source>
</evidence>
<dbReference type="Ensembl" id="ENSORLT00015014969.1">
    <property type="protein sequence ID" value="ENSORLP00015000059.1"/>
    <property type="gene ID" value="ENSORLG00015023248.1"/>
</dbReference>
<keyword evidence="5" id="KW-1133">Transmembrane helix</keyword>
<dbReference type="InterPro" id="IPR002172">
    <property type="entry name" value="LDrepeatLR_classA_rpt"/>
</dbReference>
<dbReference type="FunFam" id="4.10.400.10:FF:000045">
    <property type="entry name" value="Low-density lipoprotein receptor-related protein 2"/>
    <property type="match status" value="1"/>
</dbReference>
<dbReference type="Proteomes" id="UP000265200">
    <property type="component" value="Chromosome 12"/>
</dbReference>
<organism evidence="11 12">
    <name type="scientific">Oryzias latipes</name>
    <name type="common">Japanese rice fish</name>
    <name type="synonym">Japanese killifish</name>
    <dbReference type="NCBI Taxonomy" id="8090"/>
    <lineage>
        <taxon>Eukaryota</taxon>
        <taxon>Metazoa</taxon>
        <taxon>Chordata</taxon>
        <taxon>Craniata</taxon>
        <taxon>Vertebrata</taxon>
        <taxon>Euteleostomi</taxon>
        <taxon>Actinopterygii</taxon>
        <taxon>Neopterygii</taxon>
        <taxon>Teleostei</taxon>
        <taxon>Neoteleostei</taxon>
        <taxon>Acanthomorphata</taxon>
        <taxon>Ovalentaria</taxon>
        <taxon>Atherinomorphae</taxon>
        <taxon>Beloniformes</taxon>
        <taxon>Adrianichthyidae</taxon>
        <taxon>Oryziinae</taxon>
        <taxon>Oryzias</taxon>
    </lineage>
</organism>
<sequence>MLVLLFIAEFLCKDRLSCVFKSQVCDGRSHCLDGSDELNCPSTAPLPKSSNILKSDFRCKDRRRCVPRRQVCDGRAQCHDGSDELNCVGEAPVAPKKADLKCRVGSRLCRDGTECVLPCDDGRECVLYSHVCDGEEDCLDGSDEKGCQEDCKQGFRLKDFQTNTQSVLFRHNSLLLYLVFTSDNKNIDGSLAVQLLSDCFSTGEFQCAHGKMCIPESEVCDGRPQCRDRSDEMDCWEKTKSCEFRCADGKRCIPKKFLCDGEMDCLDGSDEMGCGTFLKLILLTAFKKKKGIKINMH</sequence>
<evidence type="ECO:0000313" key="11">
    <source>
        <dbReference type="Ensembl" id="ENSORLP00015000059.1"/>
    </source>
</evidence>
<evidence type="ECO:0000256" key="9">
    <source>
        <dbReference type="ARBA" id="ARBA00023180"/>
    </source>
</evidence>
<comment type="caution">
    <text evidence="10">Lacks conserved residue(s) required for the propagation of feature annotation.</text>
</comment>
<evidence type="ECO:0000256" key="6">
    <source>
        <dbReference type="ARBA" id="ARBA00023136"/>
    </source>
</evidence>
<reference evidence="11" key="3">
    <citation type="submission" date="2025-08" db="UniProtKB">
        <authorList>
            <consortium name="Ensembl"/>
        </authorList>
    </citation>
    <scope>IDENTIFICATION</scope>
    <source>
        <strain evidence="11">HSOK</strain>
    </source>
</reference>
<comment type="subcellular location">
    <subcellularLocation>
        <location evidence="2">Endomembrane system</location>
    </subcellularLocation>
    <subcellularLocation>
        <location evidence="1">Membrane</location>
        <topology evidence="1">Single-pass membrane protein</topology>
    </subcellularLocation>
</comment>
<evidence type="ECO:0000256" key="1">
    <source>
        <dbReference type="ARBA" id="ARBA00004167"/>
    </source>
</evidence>
<keyword evidence="3" id="KW-0812">Transmembrane</keyword>
<feature type="disulfide bond" evidence="10">
    <location>
        <begin position="132"/>
        <end position="147"/>
    </location>
</feature>
<dbReference type="PROSITE" id="PS01209">
    <property type="entry name" value="LDLRA_1"/>
    <property type="match status" value="4"/>
</dbReference>
<dbReference type="AlphaFoldDB" id="A0A3P9GWV1"/>
<keyword evidence="9" id="KW-0325">Glycoprotein</keyword>
<dbReference type="SUPFAM" id="SSF57424">
    <property type="entry name" value="LDL receptor-like module"/>
    <property type="match status" value="5"/>
</dbReference>
<evidence type="ECO:0000313" key="12">
    <source>
        <dbReference type="Proteomes" id="UP000265200"/>
    </source>
</evidence>
<dbReference type="InterPro" id="IPR036055">
    <property type="entry name" value="LDL_receptor-like_sf"/>
</dbReference>
<keyword evidence="4" id="KW-0677">Repeat</keyword>
<keyword evidence="8" id="KW-0675">Receptor</keyword>
<accession>A0A3P9GWV1</accession>
<feature type="disulfide bond" evidence="10">
    <location>
        <begin position="259"/>
        <end position="274"/>
    </location>
</feature>
<evidence type="ECO:0000256" key="2">
    <source>
        <dbReference type="ARBA" id="ARBA00004308"/>
    </source>
</evidence>
<dbReference type="CDD" id="cd00112">
    <property type="entry name" value="LDLa"/>
    <property type="match status" value="5"/>
</dbReference>
<dbReference type="InterPro" id="IPR051221">
    <property type="entry name" value="LDLR-related"/>
</dbReference>
<dbReference type="Pfam" id="PF00057">
    <property type="entry name" value="Ldl_recept_a"/>
    <property type="match status" value="5"/>
</dbReference>
<dbReference type="Gene3D" id="4.10.400.10">
    <property type="entry name" value="Low-density Lipoprotein Receptor"/>
    <property type="match status" value="5"/>
</dbReference>
<dbReference type="PROSITE" id="PS50068">
    <property type="entry name" value="LDLRA_2"/>
    <property type="match status" value="5"/>
</dbReference>
<keyword evidence="6" id="KW-0472">Membrane</keyword>
<feature type="disulfide bond" evidence="10">
    <location>
        <begin position="25"/>
        <end position="40"/>
    </location>
</feature>
<reference evidence="11 12" key="2">
    <citation type="submission" date="2017-04" db="EMBL/GenBank/DDBJ databases">
        <title>CpG methylation of centromeres and impact of large insertions on vertebrate speciation.</title>
        <authorList>
            <person name="Ichikawa K."/>
            <person name="Yoshimura J."/>
            <person name="Morishita S."/>
        </authorList>
    </citation>
    <scope>NUCLEOTIDE SEQUENCE</scope>
    <source>
        <strain evidence="11 12">HSOK</strain>
    </source>
</reference>
<name>A0A3P9GWV1_ORYLA</name>
<evidence type="ECO:0000256" key="5">
    <source>
        <dbReference type="ARBA" id="ARBA00022989"/>
    </source>
</evidence>
<dbReference type="PRINTS" id="PR00261">
    <property type="entry name" value="LDLRECEPTOR"/>
</dbReference>
<reference evidence="11" key="4">
    <citation type="submission" date="2025-09" db="UniProtKB">
        <authorList>
            <consortium name="Ensembl"/>
        </authorList>
    </citation>
    <scope>IDENTIFICATION</scope>
    <source>
        <strain evidence="11">HSOK</strain>
    </source>
</reference>
<keyword evidence="7 10" id="KW-1015">Disulfide bond</keyword>
<reference key="1">
    <citation type="journal article" date="2007" name="Nature">
        <title>The medaka draft genome and insights into vertebrate genome evolution.</title>
        <authorList>
            <person name="Kasahara M."/>
            <person name="Naruse K."/>
            <person name="Sasaki S."/>
            <person name="Nakatani Y."/>
            <person name="Qu W."/>
            <person name="Ahsan B."/>
            <person name="Yamada T."/>
            <person name="Nagayasu Y."/>
            <person name="Doi K."/>
            <person name="Kasai Y."/>
            <person name="Jindo T."/>
            <person name="Kobayashi D."/>
            <person name="Shimada A."/>
            <person name="Toyoda A."/>
            <person name="Kuroki Y."/>
            <person name="Fujiyama A."/>
            <person name="Sasaki T."/>
            <person name="Shimizu A."/>
            <person name="Asakawa S."/>
            <person name="Shimizu N."/>
            <person name="Hashimoto S."/>
            <person name="Yang J."/>
            <person name="Lee Y."/>
            <person name="Matsushima K."/>
            <person name="Sugano S."/>
            <person name="Sakaizumi M."/>
            <person name="Narita T."/>
            <person name="Ohishi K."/>
            <person name="Haga S."/>
            <person name="Ohta F."/>
            <person name="Nomoto H."/>
            <person name="Nogata K."/>
            <person name="Morishita T."/>
            <person name="Endo T."/>
            <person name="Shin-I T."/>
            <person name="Takeda H."/>
            <person name="Morishita S."/>
            <person name="Kohara Y."/>
        </authorList>
    </citation>
    <scope>NUCLEOTIDE SEQUENCE [LARGE SCALE GENOMIC DNA]</scope>
    <source>
        <strain>Hd-rR</strain>
    </source>
</reference>
<dbReference type="SMART" id="SM00192">
    <property type="entry name" value="LDLa"/>
    <property type="match status" value="5"/>
</dbReference>